<protein>
    <submittedName>
        <fullName evidence="4">Carboxysome shell peptide mid-region</fullName>
    </submittedName>
</protein>
<feature type="region of interest" description="Disordered" evidence="3">
    <location>
        <begin position="1"/>
        <end position="56"/>
    </location>
</feature>
<comment type="similarity">
    <text evidence="2">Belongs to the CsoS2 family.</text>
</comment>
<keyword evidence="5" id="KW-1185">Reference proteome</keyword>
<dbReference type="GO" id="GO:0043886">
    <property type="term" value="F:structural constituent of carboxysome shell"/>
    <property type="evidence" value="ECO:0007669"/>
    <property type="project" value="InterPro"/>
</dbReference>
<dbReference type="InterPro" id="IPR020990">
    <property type="entry name" value="CSOS2/2B"/>
</dbReference>
<dbReference type="Pfam" id="PF12288">
    <property type="entry name" value="CsoS2_M"/>
    <property type="match status" value="1"/>
</dbReference>
<feature type="compositionally biased region" description="Low complexity" evidence="3">
    <location>
        <begin position="291"/>
        <end position="302"/>
    </location>
</feature>
<gene>
    <name evidence="4" type="ORF">SAMN02745225_01950</name>
</gene>
<feature type="compositionally biased region" description="Low complexity" evidence="3">
    <location>
        <begin position="145"/>
        <end position="160"/>
    </location>
</feature>
<dbReference type="STRING" id="1121881.SAMN02745225_01950"/>
<dbReference type="EMBL" id="FQUL01000036">
    <property type="protein sequence ID" value="SHE90335.1"/>
    <property type="molecule type" value="Genomic_DNA"/>
</dbReference>
<evidence type="ECO:0000313" key="5">
    <source>
        <dbReference type="Proteomes" id="UP000184295"/>
    </source>
</evidence>
<evidence type="ECO:0000256" key="2">
    <source>
        <dbReference type="ARBA" id="ARBA00024044"/>
    </source>
</evidence>
<organism evidence="4 5">
    <name type="scientific">Ferrithrix thermotolerans DSM 19514</name>
    <dbReference type="NCBI Taxonomy" id="1121881"/>
    <lineage>
        <taxon>Bacteria</taxon>
        <taxon>Bacillati</taxon>
        <taxon>Actinomycetota</taxon>
        <taxon>Acidimicrobiia</taxon>
        <taxon>Acidimicrobiales</taxon>
        <taxon>Acidimicrobiaceae</taxon>
        <taxon>Ferrithrix</taxon>
    </lineage>
</organism>
<evidence type="ECO:0000256" key="3">
    <source>
        <dbReference type="SAM" id="MobiDB-lite"/>
    </source>
</evidence>
<feature type="compositionally biased region" description="Polar residues" evidence="3">
    <location>
        <begin position="1"/>
        <end position="13"/>
    </location>
</feature>
<feature type="region of interest" description="Disordered" evidence="3">
    <location>
        <begin position="659"/>
        <end position="729"/>
    </location>
</feature>
<evidence type="ECO:0000256" key="1">
    <source>
        <dbReference type="ARBA" id="ARBA00022737"/>
    </source>
</evidence>
<dbReference type="AlphaFoldDB" id="A0A1M4XAC4"/>
<accession>A0A1M4XAC4</accession>
<feature type="compositionally biased region" description="Gly residues" evidence="3">
    <location>
        <begin position="663"/>
        <end position="673"/>
    </location>
</feature>
<feature type="compositionally biased region" description="Basic and acidic residues" evidence="3">
    <location>
        <begin position="104"/>
        <end position="114"/>
    </location>
</feature>
<feature type="region of interest" description="Disordered" evidence="3">
    <location>
        <begin position="145"/>
        <end position="178"/>
    </location>
</feature>
<feature type="compositionally biased region" description="Polar residues" evidence="3">
    <location>
        <begin position="88"/>
        <end position="103"/>
    </location>
</feature>
<proteinExistence type="inferred from homology"/>
<dbReference type="OrthoDB" id="9795306at2"/>
<feature type="region of interest" description="Disordered" evidence="3">
    <location>
        <begin position="364"/>
        <end position="384"/>
    </location>
</feature>
<name>A0A1M4XAC4_9ACTN</name>
<dbReference type="RefSeq" id="WP_072791878.1">
    <property type="nucleotide sequence ID" value="NZ_FQUL01000036.1"/>
</dbReference>
<sequence>MSDSIGSRNSSTQSARWAALERRRALSSRGAAGLKGLAAPTANSKAPLRSRQRPTTQIVMKGIPQDVEVLSDQVKAVLEDHRDAMDPVSSTEINNSRLDSSEGSESHCGCDSKDRLADAEKESVSSLSEATVQTTTVSMWNTAQSVRQLSRQRRSSLAQSGKSAYRASNQRSKGAMPNRMPLAAAISGLTGREAAKKRRELLCQQGRGDAAACRPTGRVRVRVLGPQKVEIGTTLSGTLVTGTQVERNVLVTGTEAGSCRNITGTEYIGMEHFDTLCAVTPEPAPSKVSMGRTGRGQTITGTEVGPSIKVTGDEYGECKTITGTEYLSADKFESFCSTKPFQPPAKVNLMATQKGLSVSGTAVGRSQKVTGDEQGADRPLTGTQYYRPQSLEGARRNGSGVPHKVSVMSTVRERTVTGTDAIPHEKVTGAERGVCAPVTGTETTGLEQYQACNRRPLLGAEKVSLARTWHDQPVSGTALELTDKVTGDEYGACASVTGTEYVGPQQYAEFCEPDTLVQTQQMMSRPSGINQFVTTGIDLGPDDKITGSERGENIALSGTPYSRQRFSYQGDPVAPYGGFSITTPARIARERTARITGTAYGSAGRKITGPVNLADGLVSGTPEFRYQDDSYDVTQFEPMSAEETMRPRLTGEGKDAGFAITGTGWGRGAGITGTEGPSTRRNPTFRAASSGGFSTRAPERRETSTVQITGSSGGEVKGPTVTYSGGTRG</sequence>
<evidence type="ECO:0000313" key="4">
    <source>
        <dbReference type="EMBL" id="SHE90335.1"/>
    </source>
</evidence>
<feature type="region of interest" description="Disordered" evidence="3">
    <location>
        <begin position="284"/>
        <end position="305"/>
    </location>
</feature>
<reference evidence="5" key="1">
    <citation type="submission" date="2016-11" db="EMBL/GenBank/DDBJ databases">
        <authorList>
            <person name="Varghese N."/>
            <person name="Submissions S."/>
        </authorList>
    </citation>
    <scope>NUCLEOTIDE SEQUENCE [LARGE SCALE GENOMIC DNA]</scope>
    <source>
        <strain evidence="5">DSM 19514</strain>
    </source>
</reference>
<keyword evidence="1" id="KW-0677">Repeat</keyword>
<feature type="region of interest" description="Disordered" evidence="3">
    <location>
        <begin position="80"/>
        <end position="114"/>
    </location>
</feature>
<dbReference type="Proteomes" id="UP000184295">
    <property type="component" value="Unassembled WGS sequence"/>
</dbReference>